<dbReference type="EMBL" id="JBJJXI010000183">
    <property type="protein sequence ID" value="KAL3383679.1"/>
    <property type="molecule type" value="Genomic_DNA"/>
</dbReference>
<name>A0ABD2VSV2_9HYME</name>
<evidence type="ECO:0000313" key="2">
    <source>
        <dbReference type="Proteomes" id="UP001627154"/>
    </source>
</evidence>
<accession>A0ABD2VSV2</accession>
<keyword evidence="2" id="KW-1185">Reference proteome</keyword>
<proteinExistence type="predicted"/>
<reference evidence="1 2" key="1">
    <citation type="journal article" date="2024" name="bioRxiv">
        <title>A reference genome for Trichogramma kaykai: A tiny desert-dwelling parasitoid wasp with competing sex-ratio distorters.</title>
        <authorList>
            <person name="Culotta J."/>
            <person name="Lindsey A.R."/>
        </authorList>
    </citation>
    <scope>NUCLEOTIDE SEQUENCE [LARGE SCALE GENOMIC DNA]</scope>
    <source>
        <strain evidence="1 2">KSX58</strain>
    </source>
</reference>
<protein>
    <submittedName>
        <fullName evidence="1">Uncharacterized protein</fullName>
    </submittedName>
</protein>
<dbReference type="AlphaFoldDB" id="A0ABD2VSV2"/>
<organism evidence="1 2">
    <name type="scientific">Trichogramma kaykai</name>
    <dbReference type="NCBI Taxonomy" id="54128"/>
    <lineage>
        <taxon>Eukaryota</taxon>
        <taxon>Metazoa</taxon>
        <taxon>Ecdysozoa</taxon>
        <taxon>Arthropoda</taxon>
        <taxon>Hexapoda</taxon>
        <taxon>Insecta</taxon>
        <taxon>Pterygota</taxon>
        <taxon>Neoptera</taxon>
        <taxon>Endopterygota</taxon>
        <taxon>Hymenoptera</taxon>
        <taxon>Apocrita</taxon>
        <taxon>Proctotrupomorpha</taxon>
        <taxon>Chalcidoidea</taxon>
        <taxon>Trichogrammatidae</taxon>
        <taxon>Trichogramma</taxon>
    </lineage>
</organism>
<evidence type="ECO:0000313" key="1">
    <source>
        <dbReference type="EMBL" id="KAL3383679.1"/>
    </source>
</evidence>
<comment type="caution">
    <text evidence="1">The sequence shown here is derived from an EMBL/GenBank/DDBJ whole genome shotgun (WGS) entry which is preliminary data.</text>
</comment>
<gene>
    <name evidence="1" type="ORF">TKK_020441</name>
</gene>
<sequence length="83" mass="9760">MKVVQWRSDTYVVSSKMRREQFCYFTTSSAHHMCVRACLISIGAAQPRKDIAKIDDCRALRALLRTSYRHARSTIYKQHIHFI</sequence>
<dbReference type="Proteomes" id="UP001627154">
    <property type="component" value="Unassembled WGS sequence"/>
</dbReference>